<dbReference type="RefSeq" id="WP_113948511.1">
    <property type="nucleotide sequence ID" value="NZ_QNQU01000006.1"/>
</dbReference>
<dbReference type="EMBL" id="QNQU01000006">
    <property type="protein sequence ID" value="RBQ08848.1"/>
    <property type="molecule type" value="Genomic_DNA"/>
</dbReference>
<name>A0A366L4N1_9SPHI</name>
<evidence type="ECO:0000313" key="2">
    <source>
        <dbReference type="Proteomes" id="UP000252081"/>
    </source>
</evidence>
<gene>
    <name evidence="1" type="ORF">DRW42_09110</name>
</gene>
<dbReference type="AlphaFoldDB" id="A0A366L4N1"/>
<comment type="caution">
    <text evidence="1">The sequence shown here is derived from an EMBL/GenBank/DDBJ whole genome shotgun (WGS) entry which is preliminary data.</text>
</comment>
<organism evidence="1 2">
    <name type="scientific">Pedobacter miscanthi</name>
    <dbReference type="NCBI Taxonomy" id="2259170"/>
    <lineage>
        <taxon>Bacteria</taxon>
        <taxon>Pseudomonadati</taxon>
        <taxon>Bacteroidota</taxon>
        <taxon>Sphingobacteriia</taxon>
        <taxon>Sphingobacteriales</taxon>
        <taxon>Sphingobacteriaceae</taxon>
        <taxon>Pedobacter</taxon>
    </lineage>
</organism>
<reference evidence="1 2" key="1">
    <citation type="submission" date="2018-07" db="EMBL/GenBank/DDBJ databases">
        <title>A draft genome of a endophytic bacteria, a new species of Pedobacter.</title>
        <authorList>
            <person name="Zhang Z.D."/>
            <person name="Chen Z.J."/>
        </authorList>
    </citation>
    <scope>NUCLEOTIDE SEQUENCE [LARGE SCALE GENOMIC DNA]</scope>
    <source>
        <strain evidence="1 2">RS10</strain>
    </source>
</reference>
<sequence>MKKNKSKSGNHSAGKKVRKELELKLATAFNEVISAYGKAKKAEKLIEKFAKQLAKKVTVSATSDSIEPFIKEEKAAPPKAKAVKPVAAKKAKTEVKEETV</sequence>
<dbReference type="Proteomes" id="UP000252081">
    <property type="component" value="Unassembled WGS sequence"/>
</dbReference>
<dbReference type="OrthoDB" id="773345at2"/>
<proteinExistence type="predicted"/>
<keyword evidence="2" id="KW-1185">Reference proteome</keyword>
<evidence type="ECO:0000313" key="1">
    <source>
        <dbReference type="EMBL" id="RBQ08848.1"/>
    </source>
</evidence>
<accession>A0A366L4N1</accession>
<protein>
    <submittedName>
        <fullName evidence="1">Uncharacterized protein</fullName>
    </submittedName>
</protein>